<evidence type="ECO:0000313" key="9">
    <source>
        <dbReference type="EMBL" id="PAV61642.1"/>
    </source>
</evidence>
<evidence type="ECO:0000259" key="6">
    <source>
        <dbReference type="PROSITE" id="PS50011"/>
    </source>
</evidence>
<proteinExistence type="predicted"/>
<dbReference type="PROSITE" id="PS00108">
    <property type="entry name" value="PROTEIN_KINASE_ST"/>
    <property type="match status" value="1"/>
</dbReference>
<feature type="region of interest" description="Disordered" evidence="5">
    <location>
        <begin position="614"/>
        <end position="742"/>
    </location>
</feature>
<dbReference type="Pfam" id="PF07576">
    <property type="entry name" value="BRAP2"/>
    <property type="match status" value="1"/>
</dbReference>
<dbReference type="SMART" id="SM00290">
    <property type="entry name" value="ZnF_UBP"/>
    <property type="match status" value="1"/>
</dbReference>
<feature type="region of interest" description="Disordered" evidence="5">
    <location>
        <begin position="1175"/>
        <end position="1206"/>
    </location>
</feature>
<dbReference type="InterPro" id="IPR047243">
    <property type="entry name" value="RING-H2_BRAP2"/>
</dbReference>
<keyword evidence="10" id="KW-1185">Reference proteome</keyword>
<dbReference type="GO" id="GO:0008270">
    <property type="term" value="F:zinc ion binding"/>
    <property type="evidence" value="ECO:0007669"/>
    <property type="project" value="UniProtKB-KW"/>
</dbReference>
<dbReference type="Pfam" id="PF00069">
    <property type="entry name" value="Pkinase"/>
    <property type="match status" value="1"/>
</dbReference>
<dbReference type="Gene3D" id="1.10.510.10">
    <property type="entry name" value="Transferase(Phosphotransferase) domain 1"/>
    <property type="match status" value="1"/>
</dbReference>
<dbReference type="SUPFAM" id="SSF56112">
    <property type="entry name" value="Protein kinase-like (PK-like)"/>
    <property type="match status" value="1"/>
</dbReference>
<accession>A0A2A2JJB1</accession>
<dbReference type="EMBL" id="LIAE01010403">
    <property type="protein sequence ID" value="PAV61642.1"/>
    <property type="molecule type" value="Genomic_DNA"/>
</dbReference>
<dbReference type="InterPro" id="IPR000719">
    <property type="entry name" value="Prot_kinase_dom"/>
</dbReference>
<dbReference type="OrthoDB" id="273556at2759"/>
<feature type="compositionally biased region" description="Basic and acidic residues" evidence="5">
    <location>
        <begin position="707"/>
        <end position="719"/>
    </location>
</feature>
<sequence>MSMQRFGKGVAKIFQELFTRYWHGKSYTLFSRIAPQVFPNFYRLDVAVQKLPPIPRSRFLRFFRVALRGNRGFRPFSSLSAIRKDHDNRHNFNNFRSRIHDPKKNKTNIFDRVRHTFQTNTRYNRDLINFEWPTAINSYEFGSNIDYGGNAAVYSARLRDLDVRRALTGNFQGVLNSNEDNLKAYPLAIKLMYNYQHNLTQNDDHLWREMGAELVPLPDSYKILKGKLGSFKPLPGKHPNVVRMHTAFIDRMPLLDDARERYPEALPTATFYREFINPEPRTMFLIMKRYRMTLHNYVLTHRRDALTCKVMIGQLLEGVVYLYDHCIAHRDMKSDNILLEFDDYEDVPHLVISDFGCALANGSWTVKYRDDTIDLGGNLSMRAPEIKTAKPGPDSIVDFRMADTWAAGGLSYEILTKVNPFYKQLKSENYSEEDLPPLPRKASPEMQNTVKDLLRRDPNHRIMPHIAANVMTLSLFRFGTNFPSTLNDCGLGQFNFGFWRQTVGRTMNKWKKAVSKSIDDLVALIAAETMAARAIVPQAMSPAELQLRATFLSRIQREEMLQAITYFINSEEEIMILEKMLFISCPDFSNGMHNFYVPLVIRLELKEGAEQVSFEEVSQTSNNTKPLPSPPRQRRRLVSGMKKRSPPVDSAPPPTTTTGKEQGKEHKHYGPTAANPNAARSEKEHSQSSIDQKGKRTYSEVVVETLEGDKLRPLIERNPAEQSQTRSRTPSSRAQSEPGGDSEYLSYYYGNPLLEKTEGLLHFYKYSDESLVAETQCRMLCMLAVPAHISTRDLITFIGPAIDQIERFRIVRDSTPNQYSVIIKFKKHYDAVVFYEEYNGMQFDNLDTHKCTLLYVDKIESVTSNQMADVREDDRLVELPTCACCLERLDDGVVSILCNHTFHAECLQKWSDITCPVCRYIQTPELVAEQRCSDCGQSSDLWICLICGNIGCGRYAEAHAQRHFEMTSHTFCLQVGGDRVWDYAGDNYVHRLIQSGEDGKLVEYNRGMDSIDGDKKNEELAMEYTCLLTSQLEDQRKYFESRIADVENSMNELEKTAQAKIEELEKQLTKTDRELKQQKEKNKEVETQKTALEKKNNQANEKINKMKTELTDEKKMNELVLKDQKEWRTKMEAIEKKHKDMEKTLNDKVKDLESQVSDLMLHFEAQTKLEKEVANANVSQEEVHDSVFGLESSPHQPGHRRRSNKK</sequence>
<dbReference type="InterPro" id="IPR013083">
    <property type="entry name" value="Znf_RING/FYVE/PHD"/>
</dbReference>
<feature type="domain" description="UBP-type" evidence="8">
    <location>
        <begin position="916"/>
        <end position="1008"/>
    </location>
</feature>
<dbReference type="GO" id="GO:0016567">
    <property type="term" value="P:protein ubiquitination"/>
    <property type="evidence" value="ECO:0007669"/>
    <property type="project" value="TreeGrafter"/>
</dbReference>
<dbReference type="PROSITE" id="PS50011">
    <property type="entry name" value="PROTEIN_KINASE_DOM"/>
    <property type="match status" value="1"/>
</dbReference>
<evidence type="ECO:0000256" key="5">
    <source>
        <dbReference type="SAM" id="MobiDB-lite"/>
    </source>
</evidence>
<comment type="caution">
    <text evidence="9">The sequence shown here is derived from an EMBL/GenBank/DDBJ whole genome shotgun (WGS) entry which is preliminary data.</text>
</comment>
<feature type="compositionally biased region" description="Polar residues" evidence="5">
    <location>
        <begin position="616"/>
        <end position="625"/>
    </location>
</feature>
<feature type="compositionally biased region" description="Basic residues" evidence="5">
    <location>
        <begin position="632"/>
        <end position="645"/>
    </location>
</feature>
<dbReference type="PANTHER" id="PTHR24007">
    <property type="entry name" value="BRCA1-ASSOCIATED PROTEIN"/>
    <property type="match status" value="1"/>
</dbReference>
<evidence type="ECO:0000256" key="2">
    <source>
        <dbReference type="ARBA" id="ARBA00022771"/>
    </source>
</evidence>
<dbReference type="Gene3D" id="3.30.40.10">
    <property type="entry name" value="Zinc/RING finger domain, C3HC4 (zinc finger)"/>
    <property type="match status" value="2"/>
</dbReference>
<dbReference type="Pfam" id="PF13639">
    <property type="entry name" value="zf-RING_2"/>
    <property type="match status" value="1"/>
</dbReference>
<dbReference type="AlphaFoldDB" id="A0A2A2JJB1"/>
<evidence type="ECO:0000259" key="7">
    <source>
        <dbReference type="PROSITE" id="PS50089"/>
    </source>
</evidence>
<feature type="compositionally biased region" description="Basic residues" evidence="5">
    <location>
        <begin position="1197"/>
        <end position="1206"/>
    </location>
</feature>
<dbReference type="PROSITE" id="PS50271">
    <property type="entry name" value="ZF_UBP"/>
    <property type="match status" value="1"/>
</dbReference>
<dbReference type="Proteomes" id="UP000218231">
    <property type="component" value="Unassembled WGS sequence"/>
</dbReference>
<dbReference type="PROSITE" id="PS50089">
    <property type="entry name" value="ZF_RING_2"/>
    <property type="match status" value="1"/>
</dbReference>
<dbReference type="InterPro" id="IPR011422">
    <property type="entry name" value="BRAP2/ETP1_RRM"/>
</dbReference>
<dbReference type="GO" id="GO:0007265">
    <property type="term" value="P:Ras protein signal transduction"/>
    <property type="evidence" value="ECO:0007669"/>
    <property type="project" value="TreeGrafter"/>
</dbReference>
<dbReference type="STRING" id="2018661.A0A2A2JJB1"/>
<feature type="region of interest" description="Disordered" evidence="5">
    <location>
        <begin position="1073"/>
        <end position="1095"/>
    </location>
</feature>
<evidence type="ECO:0000259" key="8">
    <source>
        <dbReference type="PROSITE" id="PS50271"/>
    </source>
</evidence>
<dbReference type="InterPro" id="IPR001841">
    <property type="entry name" value="Znf_RING"/>
</dbReference>
<dbReference type="CDD" id="cd16457">
    <property type="entry name" value="RING-H2_BRAP2"/>
    <property type="match status" value="1"/>
</dbReference>
<dbReference type="PANTHER" id="PTHR24007:SF7">
    <property type="entry name" value="BRCA1-ASSOCIATED PROTEIN"/>
    <property type="match status" value="1"/>
</dbReference>
<evidence type="ECO:0008006" key="11">
    <source>
        <dbReference type="Google" id="ProtNLM"/>
    </source>
</evidence>
<feature type="compositionally biased region" description="Basic and acidic residues" evidence="5">
    <location>
        <begin position="680"/>
        <end position="698"/>
    </location>
</feature>
<dbReference type="InterPro" id="IPR011009">
    <property type="entry name" value="Kinase-like_dom_sf"/>
</dbReference>
<dbReference type="InterPro" id="IPR008271">
    <property type="entry name" value="Ser/Thr_kinase_AS"/>
</dbReference>
<organism evidence="9 10">
    <name type="scientific">Diploscapter pachys</name>
    <dbReference type="NCBI Taxonomy" id="2018661"/>
    <lineage>
        <taxon>Eukaryota</taxon>
        <taxon>Metazoa</taxon>
        <taxon>Ecdysozoa</taxon>
        <taxon>Nematoda</taxon>
        <taxon>Chromadorea</taxon>
        <taxon>Rhabditida</taxon>
        <taxon>Rhabditina</taxon>
        <taxon>Rhabditomorpha</taxon>
        <taxon>Rhabditoidea</taxon>
        <taxon>Rhabditidae</taxon>
        <taxon>Diploscapter</taxon>
    </lineage>
</organism>
<evidence type="ECO:0000256" key="4">
    <source>
        <dbReference type="PROSITE-ProRule" id="PRU00502"/>
    </source>
</evidence>
<evidence type="ECO:0000313" key="10">
    <source>
        <dbReference type="Proteomes" id="UP000218231"/>
    </source>
</evidence>
<dbReference type="SMART" id="SM00184">
    <property type="entry name" value="RING"/>
    <property type="match status" value="1"/>
</dbReference>
<name>A0A2A2JJB1_9BILA</name>
<dbReference type="Pfam" id="PF02148">
    <property type="entry name" value="zf-UBP"/>
    <property type="match status" value="1"/>
</dbReference>
<keyword evidence="3" id="KW-0862">Zinc</keyword>
<evidence type="ECO:0000256" key="1">
    <source>
        <dbReference type="ARBA" id="ARBA00022723"/>
    </source>
</evidence>
<feature type="domain" description="Protein kinase" evidence="6">
    <location>
        <begin position="139"/>
        <end position="476"/>
    </location>
</feature>
<dbReference type="SUPFAM" id="SSF57850">
    <property type="entry name" value="RING/U-box"/>
    <property type="match status" value="2"/>
</dbReference>
<reference evidence="9 10" key="1">
    <citation type="journal article" date="2017" name="Curr. Biol.">
        <title>Genome architecture and evolution of a unichromosomal asexual nematode.</title>
        <authorList>
            <person name="Fradin H."/>
            <person name="Zegar C."/>
            <person name="Gutwein M."/>
            <person name="Lucas J."/>
            <person name="Kovtun M."/>
            <person name="Corcoran D."/>
            <person name="Baugh L.R."/>
            <person name="Kiontke K."/>
            <person name="Gunsalus K."/>
            <person name="Fitch D.H."/>
            <person name="Piano F."/>
        </authorList>
    </citation>
    <scope>NUCLEOTIDE SEQUENCE [LARGE SCALE GENOMIC DNA]</scope>
    <source>
        <strain evidence="9">PF1309</strain>
    </source>
</reference>
<feature type="domain" description="RING-type" evidence="7">
    <location>
        <begin position="882"/>
        <end position="919"/>
    </location>
</feature>
<protein>
    <recommendedName>
        <fullName evidence="11">RING-type domain-containing protein</fullName>
    </recommendedName>
</protein>
<dbReference type="SMART" id="SM00220">
    <property type="entry name" value="S_TKc"/>
    <property type="match status" value="1"/>
</dbReference>
<keyword evidence="1" id="KW-0479">Metal-binding</keyword>
<gene>
    <name evidence="9" type="ORF">WR25_00666</name>
</gene>
<evidence type="ECO:0000256" key="3">
    <source>
        <dbReference type="ARBA" id="ARBA00022833"/>
    </source>
</evidence>
<dbReference type="GO" id="GO:0004672">
    <property type="term" value="F:protein kinase activity"/>
    <property type="evidence" value="ECO:0007669"/>
    <property type="project" value="InterPro"/>
</dbReference>
<dbReference type="GO" id="GO:0005737">
    <property type="term" value="C:cytoplasm"/>
    <property type="evidence" value="ECO:0007669"/>
    <property type="project" value="TreeGrafter"/>
</dbReference>
<keyword evidence="2 4" id="KW-0863">Zinc-finger</keyword>
<feature type="compositionally biased region" description="Low complexity" evidence="5">
    <location>
        <begin position="722"/>
        <end position="736"/>
    </location>
</feature>
<dbReference type="GO" id="GO:0005524">
    <property type="term" value="F:ATP binding"/>
    <property type="evidence" value="ECO:0007669"/>
    <property type="project" value="InterPro"/>
</dbReference>
<dbReference type="GO" id="GO:0061630">
    <property type="term" value="F:ubiquitin protein ligase activity"/>
    <property type="evidence" value="ECO:0007669"/>
    <property type="project" value="TreeGrafter"/>
</dbReference>
<dbReference type="InterPro" id="IPR001607">
    <property type="entry name" value="Znf_UBP"/>
</dbReference>